<organism evidence="1 2">
    <name type="scientific">Plutella xylostella</name>
    <name type="common">Diamondback moth</name>
    <name type="synonym">Plutella maculipennis</name>
    <dbReference type="NCBI Taxonomy" id="51655"/>
    <lineage>
        <taxon>Eukaryota</taxon>
        <taxon>Metazoa</taxon>
        <taxon>Ecdysozoa</taxon>
        <taxon>Arthropoda</taxon>
        <taxon>Hexapoda</taxon>
        <taxon>Insecta</taxon>
        <taxon>Pterygota</taxon>
        <taxon>Neoptera</taxon>
        <taxon>Endopterygota</taxon>
        <taxon>Lepidoptera</taxon>
        <taxon>Glossata</taxon>
        <taxon>Ditrysia</taxon>
        <taxon>Yponomeutoidea</taxon>
        <taxon>Plutellidae</taxon>
        <taxon>Plutella</taxon>
    </lineage>
</organism>
<sequence length="34" mass="3691">MDFQSAMETFAEAWAAANTVKTEAAELVQSGKKE</sequence>
<reference evidence="1" key="1">
    <citation type="submission" date="2020-11" db="EMBL/GenBank/DDBJ databases">
        <authorList>
            <person name="Whiteford S."/>
        </authorList>
    </citation>
    <scope>NUCLEOTIDE SEQUENCE</scope>
</reference>
<gene>
    <name evidence="1" type="ORF">PLXY2_LOCUS10700</name>
</gene>
<dbReference type="AlphaFoldDB" id="A0A8S4FXG8"/>
<dbReference type="Proteomes" id="UP000653454">
    <property type="component" value="Unassembled WGS sequence"/>
</dbReference>
<comment type="caution">
    <text evidence="1">The sequence shown here is derived from an EMBL/GenBank/DDBJ whole genome shotgun (WGS) entry which is preliminary data.</text>
</comment>
<protein>
    <submittedName>
        <fullName evidence="1">(diamondback moth) hypothetical protein</fullName>
    </submittedName>
</protein>
<proteinExistence type="predicted"/>
<accession>A0A8S4FXG8</accession>
<keyword evidence="2" id="KW-1185">Reference proteome</keyword>
<dbReference type="EMBL" id="CAJHNJ030000049">
    <property type="protein sequence ID" value="CAG9132424.1"/>
    <property type="molecule type" value="Genomic_DNA"/>
</dbReference>
<evidence type="ECO:0000313" key="1">
    <source>
        <dbReference type="EMBL" id="CAG9132424.1"/>
    </source>
</evidence>
<evidence type="ECO:0000313" key="2">
    <source>
        <dbReference type="Proteomes" id="UP000653454"/>
    </source>
</evidence>
<name>A0A8S4FXG8_PLUXY</name>